<proteinExistence type="predicted"/>
<feature type="domain" description="Mut7-C RNAse" evidence="1">
    <location>
        <begin position="16"/>
        <end position="156"/>
    </location>
</feature>
<dbReference type="EMBL" id="RAQU01000065">
    <property type="protein sequence ID" value="RKK03865.1"/>
    <property type="molecule type" value="Genomic_DNA"/>
</dbReference>
<dbReference type="Proteomes" id="UP000278036">
    <property type="component" value="Unassembled WGS sequence"/>
</dbReference>
<evidence type="ECO:0000259" key="1">
    <source>
        <dbReference type="Pfam" id="PF01927"/>
    </source>
</evidence>
<protein>
    <recommendedName>
        <fullName evidence="1">Mut7-C RNAse domain-containing protein</fullName>
    </recommendedName>
</protein>
<name>A0A3A9JH66_9PROT</name>
<dbReference type="AlphaFoldDB" id="A0A3A9JH66"/>
<evidence type="ECO:0000313" key="5">
    <source>
        <dbReference type="Proteomes" id="UP000278036"/>
    </source>
</evidence>
<dbReference type="Proteomes" id="UP000274097">
    <property type="component" value="Unassembled WGS sequence"/>
</dbReference>
<evidence type="ECO:0000313" key="4">
    <source>
        <dbReference type="Proteomes" id="UP000274097"/>
    </source>
</evidence>
<dbReference type="InParanoid" id="A0A3A9JH66"/>
<dbReference type="PANTHER" id="PTHR39081:SF1">
    <property type="entry name" value="MUT7-C RNASE DOMAIN-CONTAINING PROTEIN"/>
    <property type="match status" value="1"/>
</dbReference>
<accession>A0A3A9JH66</accession>
<dbReference type="RefSeq" id="WP_120638602.1">
    <property type="nucleotide sequence ID" value="NZ_RAQU01000065.1"/>
</dbReference>
<organism evidence="2 5">
    <name type="scientific">Teichococcus wenyumeiae</name>
    <dbReference type="NCBI Taxonomy" id="2478470"/>
    <lineage>
        <taxon>Bacteria</taxon>
        <taxon>Pseudomonadati</taxon>
        <taxon>Pseudomonadota</taxon>
        <taxon>Alphaproteobacteria</taxon>
        <taxon>Acetobacterales</taxon>
        <taxon>Roseomonadaceae</taxon>
        <taxon>Roseomonas</taxon>
    </lineage>
</organism>
<comment type="caution">
    <text evidence="2">The sequence shown here is derived from an EMBL/GenBank/DDBJ whole genome shotgun (WGS) entry which is preliminary data.</text>
</comment>
<dbReference type="Pfam" id="PF01927">
    <property type="entry name" value="Mut7-C"/>
    <property type="match status" value="1"/>
</dbReference>
<dbReference type="OrthoDB" id="9797655at2"/>
<dbReference type="InterPro" id="IPR002782">
    <property type="entry name" value="Mut7-C_RNAse_dom"/>
</dbReference>
<evidence type="ECO:0000313" key="3">
    <source>
        <dbReference type="EMBL" id="RMI26989.1"/>
    </source>
</evidence>
<gene>
    <name evidence="2" type="ORF">D6Z83_12285</name>
    <name evidence="3" type="ORF">EBE87_00965</name>
</gene>
<reference evidence="2 5" key="1">
    <citation type="submission" date="2018-09" db="EMBL/GenBank/DDBJ databases">
        <title>Roseomonas sp. nov., isolated from feces of Tibetan antelopes in the Qinghai-Tibet plateau, China.</title>
        <authorList>
            <person name="Tian Z."/>
        </authorList>
    </citation>
    <scope>NUCLEOTIDE SEQUENCE [LARGE SCALE GENOMIC DNA]</scope>
    <source>
        <strain evidence="3 4">Z23</strain>
        <strain evidence="2 5">Z24</strain>
    </source>
</reference>
<dbReference type="PANTHER" id="PTHR39081">
    <property type="entry name" value="MUT7-C DOMAIN-CONTAINING PROTEIN"/>
    <property type="match status" value="1"/>
</dbReference>
<evidence type="ECO:0000313" key="2">
    <source>
        <dbReference type="EMBL" id="RKK03865.1"/>
    </source>
</evidence>
<dbReference type="EMBL" id="RFLX01000001">
    <property type="protein sequence ID" value="RMI26989.1"/>
    <property type="molecule type" value="Genomic_DNA"/>
</dbReference>
<keyword evidence="4" id="KW-1185">Reference proteome</keyword>
<sequence length="173" mass="18695">MTGSAQALQQATGTARLLCDEMLAGLAAMLRAAGHDTALAAPGTPDAELATLCRAEGRVLLSRDKRLVAAVPGALLLLEEAMDAQARQLAVQLGLDWGHAPFTRCMRDNTPLRPAEGTDMARIPPRARLLPGPFRACPCCGRVYWPGSHVRRMDERLRRWRMATEKAAGTKSP</sequence>